<accession>E5XLP5</accession>
<dbReference type="RefSeq" id="WP_021030586.1">
    <property type="nucleotide sequence ID" value="NZ_KI391954.1"/>
</dbReference>
<name>E5XLP5_SEGRC</name>
<dbReference type="SUPFAM" id="SSF109604">
    <property type="entry name" value="HD-domain/PDEase-like"/>
    <property type="match status" value="1"/>
</dbReference>
<keyword evidence="2" id="KW-1185">Reference proteome</keyword>
<organism evidence="1 2">
    <name type="scientific">Segniliparus rugosus (strain ATCC BAA-974 / DSM 45345 / CCUG 50838 / CIP 108380 / JCM 13579 / CDC 945)</name>
    <dbReference type="NCBI Taxonomy" id="679197"/>
    <lineage>
        <taxon>Bacteria</taxon>
        <taxon>Bacillati</taxon>
        <taxon>Actinomycetota</taxon>
        <taxon>Actinomycetes</taxon>
        <taxon>Mycobacteriales</taxon>
        <taxon>Segniliparaceae</taxon>
        <taxon>Segniliparus</taxon>
    </lineage>
</organism>
<dbReference type="STRING" id="679197.HMPREF9336_00414"/>
<dbReference type="EMBL" id="ACZI02000003">
    <property type="protein sequence ID" value="EFV14723.2"/>
    <property type="molecule type" value="Genomic_DNA"/>
</dbReference>
<evidence type="ECO:0000313" key="1">
    <source>
        <dbReference type="EMBL" id="EFV14723.2"/>
    </source>
</evidence>
<proteinExistence type="predicted"/>
<dbReference type="Proteomes" id="UP000004816">
    <property type="component" value="Unassembled WGS sequence"/>
</dbReference>
<comment type="caution">
    <text evidence="1">The sequence shown here is derived from an EMBL/GenBank/DDBJ whole genome shotgun (WGS) entry which is preliminary data.</text>
</comment>
<evidence type="ECO:0000313" key="2">
    <source>
        <dbReference type="Proteomes" id="UP000004816"/>
    </source>
</evidence>
<sequence>MVEQCLSGSELVAAAERIARAAHADQTDKADEPYTEHLSRVAARLETEGPEAVAAGWLHDTIEDTATTSADLLGAGVPESVVRVVELLTRTGKPDDEYYAAIKDDPSALAVKLADLADNTDPARLAVLPVEQQTKLRAKYAKAYLALGKDDLAEVLEEL</sequence>
<reference evidence="1 2" key="1">
    <citation type="journal article" date="2011" name="Stand. Genomic Sci.">
        <title>High quality draft genome sequence of Segniliparus rugosus CDC 945(T)= (ATCC BAA-974(T)).</title>
        <authorList>
            <person name="Earl A.M."/>
            <person name="Desjardins C.A."/>
            <person name="Fitzgerald M.G."/>
            <person name="Arachchi H.M."/>
            <person name="Zeng Q."/>
            <person name="Mehta T."/>
            <person name="Griggs A."/>
            <person name="Birren B.W."/>
            <person name="Toney N.C."/>
            <person name="Carr J."/>
            <person name="Posey J."/>
            <person name="Butler W.R."/>
        </authorList>
    </citation>
    <scope>NUCLEOTIDE SEQUENCE [LARGE SCALE GENOMIC DNA]</scope>
    <source>
        <strain evidence="2">ATCC BAA-974 / DSM 45345 / CCUG 50838 / CIP 108380 / JCM 13579 / CDC 945</strain>
    </source>
</reference>
<dbReference type="AlphaFoldDB" id="E5XLP5"/>
<evidence type="ECO:0008006" key="3">
    <source>
        <dbReference type="Google" id="ProtNLM"/>
    </source>
</evidence>
<protein>
    <recommendedName>
        <fullName evidence="3">HD domain-containing protein</fullName>
    </recommendedName>
</protein>
<dbReference type="eggNOG" id="COG0317">
    <property type="taxonomic scope" value="Bacteria"/>
</dbReference>
<dbReference type="Gene3D" id="1.10.3210.10">
    <property type="entry name" value="Hypothetical protein af1432"/>
    <property type="match status" value="1"/>
</dbReference>
<gene>
    <name evidence="1" type="ORF">HMPREF9336_00414</name>
</gene>
<dbReference type="HOGENOM" id="CLU_109398_2_1_11"/>
<dbReference type="Pfam" id="PF13328">
    <property type="entry name" value="HD_4"/>
    <property type="match status" value="1"/>
</dbReference>